<dbReference type="Proteomes" id="UP000032142">
    <property type="component" value="Unassembled WGS sequence"/>
</dbReference>
<reference evidence="2" key="1">
    <citation type="submission" date="2014-09" db="EMBL/GenBank/DDBJ databases">
        <authorList>
            <person name="Mudge J."/>
            <person name="Ramaraj T."/>
            <person name="Lindquist I.E."/>
            <person name="Bharti A.K."/>
            <person name="Sundararajan A."/>
            <person name="Cameron C.T."/>
            <person name="Woodward J.E."/>
            <person name="May G.D."/>
            <person name="Brubaker C."/>
            <person name="Broadhvest J."/>
            <person name="Wilkins T.A."/>
        </authorList>
    </citation>
    <scope>NUCLEOTIDE SEQUENCE</scope>
    <source>
        <strain evidence="2">cv. AKA8401</strain>
    </source>
</reference>
<name>A0A0B0PHR5_GOSAR</name>
<evidence type="ECO:0000313" key="1">
    <source>
        <dbReference type="EMBL" id="KHG22896.1"/>
    </source>
</evidence>
<gene>
    <name evidence="1" type="ORF">F383_30105</name>
</gene>
<keyword evidence="2" id="KW-1185">Reference proteome</keyword>
<evidence type="ECO:0000313" key="2">
    <source>
        <dbReference type="Proteomes" id="UP000032142"/>
    </source>
</evidence>
<proteinExistence type="predicted"/>
<dbReference type="EMBL" id="KN423198">
    <property type="protein sequence ID" value="KHG22896.1"/>
    <property type="molecule type" value="Genomic_DNA"/>
</dbReference>
<protein>
    <submittedName>
        <fullName evidence="1">Uncharacterized protein</fullName>
    </submittedName>
</protein>
<accession>A0A0B0PHR5</accession>
<organism evidence="1 2">
    <name type="scientific">Gossypium arboreum</name>
    <name type="common">Tree cotton</name>
    <name type="synonym">Gossypium nanking</name>
    <dbReference type="NCBI Taxonomy" id="29729"/>
    <lineage>
        <taxon>Eukaryota</taxon>
        <taxon>Viridiplantae</taxon>
        <taxon>Streptophyta</taxon>
        <taxon>Embryophyta</taxon>
        <taxon>Tracheophyta</taxon>
        <taxon>Spermatophyta</taxon>
        <taxon>Magnoliopsida</taxon>
        <taxon>eudicotyledons</taxon>
        <taxon>Gunneridae</taxon>
        <taxon>Pentapetalae</taxon>
        <taxon>rosids</taxon>
        <taxon>malvids</taxon>
        <taxon>Malvales</taxon>
        <taxon>Malvaceae</taxon>
        <taxon>Malvoideae</taxon>
        <taxon>Gossypium</taxon>
    </lineage>
</organism>
<sequence length="15" mass="1646">MLLGLGLSIYPRSLL</sequence>